<feature type="chain" id="PRO_5042009931" description="H(+)-exporting diphosphatase" evidence="10">
    <location>
        <begin position="22"/>
        <end position="109"/>
    </location>
</feature>
<proteinExistence type="predicted"/>
<dbReference type="InterPro" id="IPR004131">
    <property type="entry name" value="PPase-energised_H-pump"/>
</dbReference>
<keyword evidence="3" id="KW-0813">Transport</keyword>
<comment type="caution">
    <text evidence="11">The sequence shown here is derived from an EMBL/GenBank/DDBJ whole genome shotgun (WGS) entry which is preliminary data.</text>
</comment>
<protein>
    <recommendedName>
        <fullName evidence="2">H(+)-exporting diphosphatase</fullName>
        <ecNumber evidence="2">7.1.3.1</ecNumber>
    </recommendedName>
</protein>
<evidence type="ECO:0000256" key="3">
    <source>
        <dbReference type="ARBA" id="ARBA00022448"/>
    </source>
</evidence>
<dbReference type="GO" id="GO:0016020">
    <property type="term" value="C:membrane"/>
    <property type="evidence" value="ECO:0007669"/>
    <property type="project" value="InterPro"/>
</dbReference>
<evidence type="ECO:0000256" key="6">
    <source>
        <dbReference type="ARBA" id="ARBA00022967"/>
    </source>
</evidence>
<dbReference type="GO" id="GO:0009678">
    <property type="term" value="F:diphosphate hydrolysis-driven proton transmembrane transporter activity"/>
    <property type="evidence" value="ECO:0007669"/>
    <property type="project" value="UniProtKB-EC"/>
</dbReference>
<keyword evidence="9" id="KW-0472">Membrane</keyword>
<dbReference type="PANTHER" id="PTHR31998">
    <property type="entry name" value="K(+)-INSENSITIVE PYROPHOSPHATE-ENERGIZED PROTON PUMP"/>
    <property type="match status" value="1"/>
</dbReference>
<evidence type="ECO:0000256" key="8">
    <source>
        <dbReference type="ARBA" id="ARBA00023065"/>
    </source>
</evidence>
<organism evidence="11 12">
    <name type="scientific">Nepenthes gracilis</name>
    <name type="common">Slender pitcher plant</name>
    <dbReference type="NCBI Taxonomy" id="150966"/>
    <lineage>
        <taxon>Eukaryota</taxon>
        <taxon>Viridiplantae</taxon>
        <taxon>Streptophyta</taxon>
        <taxon>Embryophyta</taxon>
        <taxon>Tracheophyta</taxon>
        <taxon>Spermatophyta</taxon>
        <taxon>Magnoliopsida</taxon>
        <taxon>eudicotyledons</taxon>
        <taxon>Gunneridae</taxon>
        <taxon>Pentapetalae</taxon>
        <taxon>Caryophyllales</taxon>
        <taxon>Nepenthaceae</taxon>
        <taxon>Nepenthes</taxon>
    </lineage>
</organism>
<evidence type="ECO:0000313" key="12">
    <source>
        <dbReference type="Proteomes" id="UP001279734"/>
    </source>
</evidence>
<keyword evidence="10" id="KW-0732">Signal</keyword>
<keyword evidence="8" id="KW-0406">Ion transport</keyword>
<dbReference type="Proteomes" id="UP001279734">
    <property type="component" value="Unassembled WGS sequence"/>
</dbReference>
<name>A0AAD3RY94_NEPGR</name>
<gene>
    <name evidence="11" type="ORF">Nepgr_002099</name>
</gene>
<accession>A0AAD3RY94</accession>
<evidence type="ECO:0000256" key="7">
    <source>
        <dbReference type="ARBA" id="ARBA00022989"/>
    </source>
</evidence>
<keyword evidence="12" id="KW-1185">Reference proteome</keyword>
<reference evidence="11" key="1">
    <citation type="submission" date="2023-05" db="EMBL/GenBank/DDBJ databases">
        <title>Nepenthes gracilis genome sequencing.</title>
        <authorList>
            <person name="Fukushima K."/>
        </authorList>
    </citation>
    <scope>NUCLEOTIDE SEQUENCE</scope>
    <source>
        <strain evidence="11">SING2019-196</strain>
    </source>
</reference>
<sequence length="109" mass="10992">MLYGIAIAALGLLSTIATSLAIDTYGPISDNVSGIAEIAGMSYIICKRINALDAAKNTTSTIGRGVAINSTALVSLALFGAIVSCASISIVDVLGPKVCFGLLMGVMNP</sequence>
<evidence type="ECO:0000256" key="4">
    <source>
        <dbReference type="ARBA" id="ARBA00022692"/>
    </source>
</evidence>
<feature type="signal peptide" evidence="10">
    <location>
        <begin position="1"/>
        <end position="21"/>
    </location>
</feature>
<dbReference type="GO" id="GO:0012505">
    <property type="term" value="C:endomembrane system"/>
    <property type="evidence" value="ECO:0007669"/>
    <property type="project" value="UniProtKB-SubCell"/>
</dbReference>
<keyword evidence="4" id="KW-0812">Transmembrane</keyword>
<dbReference type="EMBL" id="BSYO01000002">
    <property type="protein sequence ID" value="GMH00260.1"/>
    <property type="molecule type" value="Genomic_DNA"/>
</dbReference>
<evidence type="ECO:0000256" key="1">
    <source>
        <dbReference type="ARBA" id="ARBA00004127"/>
    </source>
</evidence>
<dbReference type="AlphaFoldDB" id="A0AAD3RY94"/>
<evidence type="ECO:0000256" key="2">
    <source>
        <dbReference type="ARBA" id="ARBA00013242"/>
    </source>
</evidence>
<evidence type="ECO:0000256" key="9">
    <source>
        <dbReference type="ARBA" id="ARBA00023136"/>
    </source>
</evidence>
<comment type="subcellular location">
    <subcellularLocation>
        <location evidence="1">Endomembrane system</location>
        <topology evidence="1">Multi-pass membrane protein</topology>
    </subcellularLocation>
</comment>
<evidence type="ECO:0000313" key="11">
    <source>
        <dbReference type="EMBL" id="GMH00260.1"/>
    </source>
</evidence>
<dbReference type="Pfam" id="PF03030">
    <property type="entry name" value="H_PPase"/>
    <property type="match status" value="1"/>
</dbReference>
<keyword evidence="6" id="KW-1278">Translocase</keyword>
<dbReference type="EC" id="7.1.3.1" evidence="2"/>
<keyword evidence="5" id="KW-0460">Magnesium</keyword>
<evidence type="ECO:0000256" key="5">
    <source>
        <dbReference type="ARBA" id="ARBA00022842"/>
    </source>
</evidence>
<evidence type="ECO:0000256" key="10">
    <source>
        <dbReference type="SAM" id="SignalP"/>
    </source>
</evidence>
<dbReference type="GO" id="GO:0004427">
    <property type="term" value="F:inorganic diphosphate phosphatase activity"/>
    <property type="evidence" value="ECO:0007669"/>
    <property type="project" value="InterPro"/>
</dbReference>
<keyword evidence="7" id="KW-1133">Transmembrane helix</keyword>